<dbReference type="KEGG" id="mvz:myaer102_43150"/>
<name>A0A3G9K3L8_MICVR</name>
<reference evidence="1 2" key="1">
    <citation type="submission" date="2018-11" db="EMBL/GenBank/DDBJ databases">
        <title>Complete genome sequence of Microcystis aeruginosa NIES-102.</title>
        <authorList>
            <person name="Yamaguchi H."/>
            <person name="Suzuki S."/>
            <person name="Kawachi M."/>
        </authorList>
    </citation>
    <scope>NUCLEOTIDE SEQUENCE [LARGE SCALE GENOMIC DNA]</scope>
    <source>
        <strain evidence="1 2">NIES-102</strain>
    </source>
</reference>
<dbReference type="PANTHER" id="PTHR34614:SF2">
    <property type="entry name" value="TRANSPOSASE IS4-LIKE DOMAIN-CONTAINING PROTEIN"/>
    <property type="match status" value="1"/>
</dbReference>
<dbReference type="AlphaFoldDB" id="A0A3G9K3L8"/>
<dbReference type="PANTHER" id="PTHR34614">
    <property type="match status" value="1"/>
</dbReference>
<accession>A0A3G9K3L8</accession>
<evidence type="ECO:0008006" key="3">
    <source>
        <dbReference type="Google" id="ProtNLM"/>
    </source>
</evidence>
<sequence>MAAIERLKKRAGRFVLATNDLEKKRLSSEDILKKYKGQQAPERGFSFLKDPCFFADSVFLKSPHRIEVMTMLMGLCLLVYTIGQRQLRLSLKQQETGLKNPLGKLTDRPTLRWIFQNFQGIHLLRIQDNQKISNLTDERRNILRFFPKPCQEYYLLS</sequence>
<evidence type="ECO:0000313" key="2">
    <source>
        <dbReference type="Proteomes" id="UP000278152"/>
    </source>
</evidence>
<dbReference type="EMBL" id="AP019314">
    <property type="protein sequence ID" value="BBH41694.1"/>
    <property type="molecule type" value="Genomic_DNA"/>
</dbReference>
<evidence type="ECO:0000313" key="1">
    <source>
        <dbReference type="EMBL" id="BBH41694.1"/>
    </source>
</evidence>
<dbReference type="Proteomes" id="UP000278152">
    <property type="component" value="Chromosome"/>
</dbReference>
<protein>
    <recommendedName>
        <fullName evidence="3">Transposase</fullName>
    </recommendedName>
</protein>
<organism evidence="1 2">
    <name type="scientific">Microcystis viridis NIES-102</name>
    <dbReference type="NCBI Taxonomy" id="213615"/>
    <lineage>
        <taxon>Bacteria</taxon>
        <taxon>Bacillati</taxon>
        <taxon>Cyanobacteriota</taxon>
        <taxon>Cyanophyceae</taxon>
        <taxon>Oscillatoriophycideae</taxon>
        <taxon>Chroococcales</taxon>
        <taxon>Microcystaceae</taxon>
        <taxon>Microcystis</taxon>
    </lineage>
</organism>
<dbReference type="InterPro" id="IPR047654">
    <property type="entry name" value="IS1634_transpos"/>
</dbReference>
<proteinExistence type="predicted"/>
<dbReference type="NCBIfam" id="NF033559">
    <property type="entry name" value="transpos_IS1634"/>
    <property type="match status" value="1"/>
</dbReference>
<gene>
    <name evidence="1" type="ORF">myaer102_43150</name>
</gene>